<keyword evidence="4" id="KW-0436">Ligase</keyword>
<evidence type="ECO:0000256" key="8">
    <source>
        <dbReference type="ARBA" id="ARBA00022842"/>
    </source>
</evidence>
<keyword evidence="5" id="KW-0479">Metal-binding</keyword>
<dbReference type="InterPro" id="IPR004101">
    <property type="entry name" value="Mur_ligase_C"/>
</dbReference>
<sequence>MQLKTFDQALEYVYSFIPTGTKKLYSGKKGLARTKFLLRELGNPQDKLKIVHIAGTSGKGSTAYLISILLKALGFRVGLHISPHLVDIRERVQIDNRMISKPKFLKYLNQLVPAIEKTTESEYGQPTYAEVLTSLAFYSLQQEGTDYAVIETNLGGLLDMTNTVSNPSKLCIITRMGFDHVKILGHRLADIATQKAGIIKPGNRVVSLYQLPQTNQVIEDQCQMTHSPLTWVKPSVTFSKVRVSADSTVFNYELPNYRSTQKITWKNLKLGLIGAHQAENASLALTALIDLAKKDNFQILEQLIRGVLNKASWPGRFEQMKLHGKTLIMDSAHNPQKMSSLIKTLKQVYPDTKPTFLVSFKHDKNFAKMLEMIAPKASKIYLTSFFTSTYDWNHLSAKTDQMQRVLDRLNFKAIEILPESKTAFVKALIETENILVVTGSIYFLSEIYPLLTSSQLTVSSSQKKSDPELRTVNR</sequence>
<dbReference type="InterPro" id="IPR013221">
    <property type="entry name" value="Mur_ligase_cen"/>
</dbReference>
<dbReference type="Gene3D" id="3.90.190.20">
    <property type="entry name" value="Mur ligase, C-terminal domain"/>
    <property type="match status" value="1"/>
</dbReference>
<name>A0A1F5KKW0_9BACT</name>
<evidence type="ECO:0000256" key="11">
    <source>
        <dbReference type="ARBA" id="ARBA00047493"/>
    </source>
</evidence>
<accession>A0A1F5KKW0</accession>
<proteinExistence type="predicted"/>
<evidence type="ECO:0000256" key="1">
    <source>
        <dbReference type="ARBA" id="ARBA00005150"/>
    </source>
</evidence>
<gene>
    <name evidence="14" type="ORF">A3D25_00850</name>
</gene>
<reference evidence="14 15" key="1">
    <citation type="journal article" date="2016" name="Nat. Commun.">
        <title>Thousands of microbial genomes shed light on interconnected biogeochemical processes in an aquifer system.</title>
        <authorList>
            <person name="Anantharaman K."/>
            <person name="Brown C.T."/>
            <person name="Hug L.A."/>
            <person name="Sharon I."/>
            <person name="Castelle C.J."/>
            <person name="Probst A.J."/>
            <person name="Thomas B.C."/>
            <person name="Singh A."/>
            <person name="Wilkins M.J."/>
            <person name="Karaoz U."/>
            <person name="Brodie E.L."/>
            <person name="Williams K.H."/>
            <person name="Hubbard S.S."/>
            <person name="Banfield J.F."/>
        </authorList>
    </citation>
    <scope>NUCLEOTIDE SEQUENCE [LARGE SCALE GENOMIC DNA]</scope>
</reference>
<keyword evidence="7" id="KW-0067">ATP-binding</keyword>
<evidence type="ECO:0000256" key="7">
    <source>
        <dbReference type="ARBA" id="ARBA00022840"/>
    </source>
</evidence>
<dbReference type="AlphaFoldDB" id="A0A1F5KKW0"/>
<keyword evidence="8" id="KW-0460">Magnesium</keyword>
<dbReference type="PANTHER" id="PTHR11136">
    <property type="entry name" value="FOLYLPOLYGLUTAMATE SYNTHASE-RELATED"/>
    <property type="match status" value="1"/>
</dbReference>
<comment type="caution">
    <text evidence="14">The sequence shown here is derived from an EMBL/GenBank/DDBJ whole genome shotgun (WGS) entry which is preliminary data.</text>
</comment>
<dbReference type="GO" id="GO:0005829">
    <property type="term" value="C:cytosol"/>
    <property type="evidence" value="ECO:0007669"/>
    <property type="project" value="TreeGrafter"/>
</dbReference>
<feature type="domain" description="Mur ligase C-terminal" evidence="12">
    <location>
        <begin position="315"/>
        <end position="440"/>
    </location>
</feature>
<evidence type="ECO:0000256" key="9">
    <source>
        <dbReference type="ARBA" id="ARBA00030592"/>
    </source>
</evidence>
<dbReference type="GO" id="GO:0004326">
    <property type="term" value="F:tetrahydrofolylpolyglutamate synthase activity"/>
    <property type="evidence" value="ECO:0007669"/>
    <property type="project" value="UniProtKB-EC"/>
</dbReference>
<organism evidence="14 15">
    <name type="scientific">Candidatus Daviesbacteria bacterium RIFCSPHIGHO2_02_FULL_43_12</name>
    <dbReference type="NCBI Taxonomy" id="1797776"/>
    <lineage>
        <taxon>Bacteria</taxon>
        <taxon>Candidatus Daviesiibacteriota</taxon>
    </lineage>
</organism>
<evidence type="ECO:0000256" key="5">
    <source>
        <dbReference type="ARBA" id="ARBA00022723"/>
    </source>
</evidence>
<comment type="pathway">
    <text evidence="1">Cofactor biosynthesis; tetrahydrofolylpolyglutamate biosynthesis.</text>
</comment>
<dbReference type="InterPro" id="IPR036565">
    <property type="entry name" value="Mur-like_cat_sf"/>
</dbReference>
<evidence type="ECO:0000256" key="10">
    <source>
        <dbReference type="ARBA" id="ARBA00030876"/>
    </source>
</evidence>
<evidence type="ECO:0000313" key="14">
    <source>
        <dbReference type="EMBL" id="OGE41553.1"/>
    </source>
</evidence>
<dbReference type="Proteomes" id="UP000177328">
    <property type="component" value="Unassembled WGS sequence"/>
</dbReference>
<dbReference type="InterPro" id="IPR036615">
    <property type="entry name" value="Mur_ligase_C_dom_sf"/>
</dbReference>
<dbReference type="GO" id="GO:0006730">
    <property type="term" value="P:one-carbon metabolic process"/>
    <property type="evidence" value="ECO:0007669"/>
    <property type="project" value="UniProtKB-KW"/>
</dbReference>
<dbReference type="Pfam" id="PF08245">
    <property type="entry name" value="Mur_ligase_M"/>
    <property type="match status" value="1"/>
</dbReference>
<dbReference type="Gene3D" id="3.40.1190.10">
    <property type="entry name" value="Mur-like, catalytic domain"/>
    <property type="match status" value="1"/>
</dbReference>
<evidence type="ECO:0000256" key="3">
    <source>
        <dbReference type="ARBA" id="ARBA00022563"/>
    </source>
</evidence>
<dbReference type="Pfam" id="PF02875">
    <property type="entry name" value="Mur_ligase_C"/>
    <property type="match status" value="1"/>
</dbReference>
<dbReference type="PANTHER" id="PTHR11136:SF5">
    <property type="entry name" value="FOLYLPOLYGLUTAMATE SYNTHASE, MITOCHONDRIAL"/>
    <property type="match status" value="1"/>
</dbReference>
<dbReference type="PIRSF" id="PIRSF001563">
    <property type="entry name" value="Folylpolyglu_synth"/>
    <property type="match status" value="1"/>
</dbReference>
<evidence type="ECO:0000256" key="6">
    <source>
        <dbReference type="ARBA" id="ARBA00022741"/>
    </source>
</evidence>
<keyword evidence="3" id="KW-0554">One-carbon metabolism</keyword>
<keyword evidence="6" id="KW-0547">Nucleotide-binding</keyword>
<dbReference type="GO" id="GO:0005524">
    <property type="term" value="F:ATP binding"/>
    <property type="evidence" value="ECO:0007669"/>
    <property type="project" value="UniProtKB-KW"/>
</dbReference>
<evidence type="ECO:0000259" key="12">
    <source>
        <dbReference type="Pfam" id="PF02875"/>
    </source>
</evidence>
<dbReference type="EMBL" id="MFDD01000001">
    <property type="protein sequence ID" value="OGE41553.1"/>
    <property type="molecule type" value="Genomic_DNA"/>
</dbReference>
<dbReference type="SUPFAM" id="SSF53244">
    <property type="entry name" value="MurD-like peptide ligases, peptide-binding domain"/>
    <property type="match status" value="1"/>
</dbReference>
<dbReference type="InterPro" id="IPR001645">
    <property type="entry name" value="Folylpolyglutamate_synth"/>
</dbReference>
<dbReference type="NCBIfam" id="TIGR01499">
    <property type="entry name" value="folC"/>
    <property type="match status" value="1"/>
</dbReference>
<dbReference type="SUPFAM" id="SSF53623">
    <property type="entry name" value="MurD-like peptide ligases, catalytic domain"/>
    <property type="match status" value="1"/>
</dbReference>
<protein>
    <recommendedName>
        <fullName evidence="2">tetrahydrofolate synthase</fullName>
        <ecNumber evidence="2">6.3.2.17</ecNumber>
    </recommendedName>
    <alternativeName>
        <fullName evidence="10">Folylpoly-gamma-glutamate synthetase</fullName>
    </alternativeName>
    <alternativeName>
        <fullName evidence="9">Tetrahydrofolylpolyglutamate synthase</fullName>
    </alternativeName>
</protein>
<feature type="domain" description="Mur ligase central" evidence="13">
    <location>
        <begin position="53"/>
        <end position="287"/>
    </location>
</feature>
<evidence type="ECO:0000259" key="13">
    <source>
        <dbReference type="Pfam" id="PF08245"/>
    </source>
</evidence>
<evidence type="ECO:0000256" key="4">
    <source>
        <dbReference type="ARBA" id="ARBA00022598"/>
    </source>
</evidence>
<dbReference type="EC" id="6.3.2.17" evidence="2"/>
<dbReference type="GO" id="GO:0046872">
    <property type="term" value="F:metal ion binding"/>
    <property type="evidence" value="ECO:0007669"/>
    <property type="project" value="UniProtKB-KW"/>
</dbReference>
<comment type="catalytic activity">
    <reaction evidence="11">
        <text>(6S)-5,6,7,8-tetrahydrofolyl-(gamma-L-Glu)(n) + L-glutamate + ATP = (6S)-5,6,7,8-tetrahydrofolyl-(gamma-L-Glu)(n+1) + ADP + phosphate + H(+)</text>
        <dbReference type="Rhea" id="RHEA:10580"/>
        <dbReference type="Rhea" id="RHEA-COMP:14738"/>
        <dbReference type="Rhea" id="RHEA-COMP:14740"/>
        <dbReference type="ChEBI" id="CHEBI:15378"/>
        <dbReference type="ChEBI" id="CHEBI:29985"/>
        <dbReference type="ChEBI" id="CHEBI:30616"/>
        <dbReference type="ChEBI" id="CHEBI:43474"/>
        <dbReference type="ChEBI" id="CHEBI:141005"/>
        <dbReference type="ChEBI" id="CHEBI:456216"/>
        <dbReference type="EC" id="6.3.2.17"/>
    </reaction>
</comment>
<evidence type="ECO:0000256" key="2">
    <source>
        <dbReference type="ARBA" id="ARBA00013025"/>
    </source>
</evidence>
<evidence type="ECO:0000313" key="15">
    <source>
        <dbReference type="Proteomes" id="UP000177328"/>
    </source>
</evidence>